<accession>A0AAV7F865</accession>
<evidence type="ECO:0000313" key="3">
    <source>
        <dbReference type="Proteomes" id="UP000825729"/>
    </source>
</evidence>
<dbReference type="AlphaFoldDB" id="A0AAV7F865"/>
<organism evidence="2 3">
    <name type="scientific">Aristolochia fimbriata</name>
    <name type="common">White veined hardy Dutchman's pipe vine</name>
    <dbReference type="NCBI Taxonomy" id="158543"/>
    <lineage>
        <taxon>Eukaryota</taxon>
        <taxon>Viridiplantae</taxon>
        <taxon>Streptophyta</taxon>
        <taxon>Embryophyta</taxon>
        <taxon>Tracheophyta</taxon>
        <taxon>Spermatophyta</taxon>
        <taxon>Magnoliopsida</taxon>
        <taxon>Magnoliidae</taxon>
        <taxon>Piperales</taxon>
        <taxon>Aristolochiaceae</taxon>
        <taxon>Aristolochia</taxon>
    </lineage>
</organism>
<dbReference type="EMBL" id="JAINDJ010000002">
    <property type="protein sequence ID" value="KAG9457283.1"/>
    <property type="molecule type" value="Genomic_DNA"/>
</dbReference>
<comment type="caution">
    <text evidence="2">The sequence shown here is derived from an EMBL/GenBank/DDBJ whole genome shotgun (WGS) entry which is preliminary data.</text>
</comment>
<gene>
    <name evidence="2" type="ORF">H6P81_001791</name>
</gene>
<protein>
    <submittedName>
        <fullName evidence="2">Uncharacterized protein</fullName>
    </submittedName>
</protein>
<proteinExistence type="predicted"/>
<keyword evidence="3" id="KW-1185">Reference proteome</keyword>
<reference evidence="2 3" key="1">
    <citation type="submission" date="2021-07" db="EMBL/GenBank/DDBJ databases">
        <title>The Aristolochia fimbriata genome: insights into angiosperm evolution, floral development and chemical biosynthesis.</title>
        <authorList>
            <person name="Jiao Y."/>
        </authorList>
    </citation>
    <scope>NUCLEOTIDE SEQUENCE [LARGE SCALE GENOMIC DNA]</scope>
    <source>
        <strain evidence="2">IBCAS-2021</strain>
        <tissue evidence="2">Leaf</tissue>
    </source>
</reference>
<feature type="compositionally biased region" description="Basic and acidic residues" evidence="1">
    <location>
        <begin position="10"/>
        <end position="25"/>
    </location>
</feature>
<feature type="region of interest" description="Disordered" evidence="1">
    <location>
        <begin position="1"/>
        <end position="33"/>
    </location>
</feature>
<dbReference type="Proteomes" id="UP000825729">
    <property type="component" value="Unassembled WGS sequence"/>
</dbReference>
<name>A0AAV7F865_ARIFI</name>
<evidence type="ECO:0000256" key="1">
    <source>
        <dbReference type="SAM" id="MobiDB-lite"/>
    </source>
</evidence>
<sequence length="93" mass="10190">MNVINGNYEGGKREEGDVAEDERGGRNPYRRGAGVIQLSTLPASGRRASIETDGRFRRGDEVASRKGCIVEMHDMTGVGIWNRARVFPCPLIG</sequence>
<evidence type="ECO:0000313" key="2">
    <source>
        <dbReference type="EMBL" id="KAG9457283.1"/>
    </source>
</evidence>